<reference evidence="2 3" key="1">
    <citation type="submission" date="2018-05" db="EMBL/GenBank/DDBJ databases">
        <title>Genomic Encyclopedia of Archaeal and Bacterial Type Strains, Phase II (KMG-II): from individual species to whole genera.</title>
        <authorList>
            <person name="Goeker M."/>
        </authorList>
    </citation>
    <scope>NUCLEOTIDE SEQUENCE [LARGE SCALE GENOMIC DNA]</scope>
    <source>
        <strain evidence="2 3">DSM 19975</strain>
    </source>
</reference>
<keyword evidence="3" id="KW-1185">Reference proteome</keyword>
<evidence type="ECO:0000256" key="1">
    <source>
        <dbReference type="SAM" id="Phobius"/>
    </source>
</evidence>
<organism evidence="2 3">
    <name type="scientific">Mucilaginibacter oryzae</name>
    <dbReference type="NCBI Taxonomy" id="468058"/>
    <lineage>
        <taxon>Bacteria</taxon>
        <taxon>Pseudomonadati</taxon>
        <taxon>Bacteroidota</taxon>
        <taxon>Sphingobacteriia</taxon>
        <taxon>Sphingobacteriales</taxon>
        <taxon>Sphingobacteriaceae</taxon>
        <taxon>Mucilaginibacter</taxon>
    </lineage>
</organism>
<dbReference type="Proteomes" id="UP000245678">
    <property type="component" value="Unassembled WGS sequence"/>
</dbReference>
<keyword evidence="1" id="KW-0472">Membrane</keyword>
<gene>
    <name evidence="2" type="ORF">LX99_00222</name>
</gene>
<protein>
    <submittedName>
        <fullName evidence="2">Uncharacterized protein</fullName>
    </submittedName>
</protein>
<name>A0A316HXL6_9SPHI</name>
<comment type="caution">
    <text evidence="2">The sequence shown here is derived from an EMBL/GenBank/DDBJ whole genome shotgun (WGS) entry which is preliminary data.</text>
</comment>
<keyword evidence="1" id="KW-0812">Transmembrane</keyword>
<proteinExistence type="predicted"/>
<keyword evidence="1" id="KW-1133">Transmembrane helix</keyword>
<dbReference type="RefSeq" id="WP_109605643.1">
    <property type="nucleotide sequence ID" value="NZ_QGHA01000001.1"/>
</dbReference>
<dbReference type="AlphaFoldDB" id="A0A316HXL6"/>
<accession>A0A316HXL6</accession>
<evidence type="ECO:0000313" key="2">
    <source>
        <dbReference type="EMBL" id="PWK79762.1"/>
    </source>
</evidence>
<dbReference type="EMBL" id="QGHA01000001">
    <property type="protein sequence ID" value="PWK79762.1"/>
    <property type="molecule type" value="Genomic_DNA"/>
</dbReference>
<feature type="transmembrane region" description="Helical" evidence="1">
    <location>
        <begin position="123"/>
        <end position="144"/>
    </location>
</feature>
<sequence length="165" mass="19061">MKDYIDSGALEVFVMGCATDEEVEELLYMKAKYPEVNEALKQLEADMEKMAQNAAIAPPPRTWDKIEDEINSLILTEERLNKPVQFRAYDTGYGGQPKTPAADQYIEVEGASSHMRLHKAWRYVFAAVFILGKIFLGFAIYFYLENRQAQEQIKELKTEIKELRR</sequence>
<evidence type="ECO:0000313" key="3">
    <source>
        <dbReference type="Proteomes" id="UP000245678"/>
    </source>
</evidence>